<dbReference type="Proteomes" id="UP000823388">
    <property type="component" value="Chromosome 5N"/>
</dbReference>
<keyword evidence="3" id="KW-1185">Reference proteome</keyword>
<dbReference type="EMBL" id="CM029046">
    <property type="protein sequence ID" value="KAG2593277.1"/>
    <property type="molecule type" value="Genomic_DNA"/>
</dbReference>
<evidence type="ECO:0000256" key="1">
    <source>
        <dbReference type="SAM" id="MobiDB-lite"/>
    </source>
</evidence>
<evidence type="ECO:0000313" key="3">
    <source>
        <dbReference type="Proteomes" id="UP000823388"/>
    </source>
</evidence>
<name>A0A8T0S506_PANVG</name>
<feature type="compositionally biased region" description="Low complexity" evidence="1">
    <location>
        <begin position="41"/>
        <end position="52"/>
    </location>
</feature>
<protein>
    <submittedName>
        <fullName evidence="2">Uncharacterized protein</fullName>
    </submittedName>
</protein>
<evidence type="ECO:0000313" key="2">
    <source>
        <dbReference type="EMBL" id="KAG2593277.1"/>
    </source>
</evidence>
<gene>
    <name evidence="2" type="ORF">PVAP13_5NG110339</name>
</gene>
<reference evidence="2" key="1">
    <citation type="submission" date="2020-05" db="EMBL/GenBank/DDBJ databases">
        <title>WGS assembly of Panicum virgatum.</title>
        <authorList>
            <person name="Lovell J.T."/>
            <person name="Jenkins J."/>
            <person name="Shu S."/>
            <person name="Juenger T.E."/>
            <person name="Schmutz J."/>
        </authorList>
    </citation>
    <scope>NUCLEOTIDE SEQUENCE</scope>
    <source>
        <strain evidence="2">AP13</strain>
    </source>
</reference>
<sequence length="90" mass="9497">MSSIPTSSPSTAADQLEHIPFSLGAALYPVLDGPPIPPPRRTTATSTTPVPSDGYFLQAPAFREVKGWEGTCSLPDTGYGCCLESNEEVL</sequence>
<proteinExistence type="predicted"/>
<accession>A0A8T0S506</accession>
<organism evidence="2 3">
    <name type="scientific">Panicum virgatum</name>
    <name type="common">Blackwell switchgrass</name>
    <dbReference type="NCBI Taxonomy" id="38727"/>
    <lineage>
        <taxon>Eukaryota</taxon>
        <taxon>Viridiplantae</taxon>
        <taxon>Streptophyta</taxon>
        <taxon>Embryophyta</taxon>
        <taxon>Tracheophyta</taxon>
        <taxon>Spermatophyta</taxon>
        <taxon>Magnoliopsida</taxon>
        <taxon>Liliopsida</taxon>
        <taxon>Poales</taxon>
        <taxon>Poaceae</taxon>
        <taxon>PACMAD clade</taxon>
        <taxon>Panicoideae</taxon>
        <taxon>Panicodae</taxon>
        <taxon>Paniceae</taxon>
        <taxon>Panicinae</taxon>
        <taxon>Panicum</taxon>
        <taxon>Panicum sect. Hiantes</taxon>
    </lineage>
</organism>
<comment type="caution">
    <text evidence="2">The sequence shown here is derived from an EMBL/GenBank/DDBJ whole genome shotgun (WGS) entry which is preliminary data.</text>
</comment>
<feature type="region of interest" description="Disordered" evidence="1">
    <location>
        <begin position="32"/>
        <end position="53"/>
    </location>
</feature>
<dbReference type="AlphaFoldDB" id="A0A8T0S506"/>